<gene>
    <name evidence="2" type="ORF">M5G11_20955</name>
</gene>
<evidence type="ECO:0000256" key="1">
    <source>
        <dbReference type="SAM" id="Phobius"/>
    </source>
</evidence>
<protein>
    <submittedName>
        <fullName evidence="2">DUF1294 domain-containing protein</fullName>
    </submittedName>
</protein>
<proteinExistence type="predicted"/>
<comment type="caution">
    <text evidence="2">The sequence shown here is derived from an EMBL/GenBank/DDBJ whole genome shotgun (WGS) entry which is preliminary data.</text>
</comment>
<dbReference type="Pfam" id="PF06961">
    <property type="entry name" value="DUF1294"/>
    <property type="match status" value="1"/>
</dbReference>
<reference evidence="2 3" key="1">
    <citation type="submission" date="2022-05" db="EMBL/GenBank/DDBJ databases">
        <title>Novel Pseudomonas spp. Isolated from a Rainbow Trout Aquaculture Facility.</title>
        <authorList>
            <person name="Testerman T."/>
            <person name="Graf J."/>
        </authorList>
    </citation>
    <scope>NUCLEOTIDE SEQUENCE [LARGE SCALE GENOMIC DNA]</scope>
    <source>
        <strain evidence="2 3">ID681</strain>
    </source>
</reference>
<evidence type="ECO:0000313" key="2">
    <source>
        <dbReference type="EMBL" id="MDD0993003.1"/>
    </source>
</evidence>
<organism evidence="2 3">
    <name type="scientific">Pseudomonas fontis</name>
    <dbReference type="NCBI Taxonomy" id="2942633"/>
    <lineage>
        <taxon>Bacteria</taxon>
        <taxon>Pseudomonadati</taxon>
        <taxon>Pseudomonadota</taxon>
        <taxon>Gammaproteobacteria</taxon>
        <taxon>Pseudomonadales</taxon>
        <taxon>Pseudomonadaceae</taxon>
        <taxon>Pseudomonas</taxon>
    </lineage>
</organism>
<evidence type="ECO:0000313" key="3">
    <source>
        <dbReference type="Proteomes" id="UP001148203"/>
    </source>
</evidence>
<name>A0ABT5NY43_9PSED</name>
<keyword evidence="1" id="KW-1133">Transmembrane helix</keyword>
<dbReference type="Proteomes" id="UP001148203">
    <property type="component" value="Unassembled WGS sequence"/>
</dbReference>
<accession>A0ABT5NY43</accession>
<keyword evidence="1" id="KW-0812">Transmembrane</keyword>
<dbReference type="RefSeq" id="WP_273908832.1">
    <property type="nucleotide sequence ID" value="NZ_JAMDGX010000002.1"/>
</dbReference>
<keyword evidence="3" id="KW-1185">Reference proteome</keyword>
<sequence>MRFVRVKLLVLALLGLLPFVGVLQMGLELGFWVPALVYLLASLVCVWLYRQDKRRAAEQGQRTPEKVLHGCELLGGWPGALLAQQLYRHKTRKVSYQLVFWLIVLVHQVFWADYLFLGGRWLGVAA</sequence>
<dbReference type="EMBL" id="JAMDGY010000076">
    <property type="protein sequence ID" value="MDD0993003.1"/>
    <property type="molecule type" value="Genomic_DNA"/>
</dbReference>
<feature type="transmembrane region" description="Helical" evidence="1">
    <location>
        <begin position="31"/>
        <end position="49"/>
    </location>
</feature>
<dbReference type="InterPro" id="IPR010718">
    <property type="entry name" value="DUF1294"/>
</dbReference>
<keyword evidence="1" id="KW-0472">Membrane</keyword>
<feature type="transmembrane region" description="Helical" evidence="1">
    <location>
        <begin position="98"/>
        <end position="117"/>
    </location>
</feature>